<reference evidence="1 2" key="1">
    <citation type="submission" date="2020-07" db="EMBL/GenBank/DDBJ databases">
        <title>Sequencing the genomes of 1000 actinobacteria strains.</title>
        <authorList>
            <person name="Klenk H.-P."/>
        </authorList>
    </citation>
    <scope>NUCLEOTIDE SEQUENCE [LARGE SCALE GENOMIC DNA]</scope>
    <source>
        <strain evidence="1 2">DSM 23870</strain>
    </source>
</reference>
<organism evidence="1 2">
    <name type="scientific">Agromyces atrinae</name>
    <dbReference type="NCBI Taxonomy" id="592376"/>
    <lineage>
        <taxon>Bacteria</taxon>
        <taxon>Bacillati</taxon>
        <taxon>Actinomycetota</taxon>
        <taxon>Actinomycetes</taxon>
        <taxon>Micrococcales</taxon>
        <taxon>Microbacteriaceae</taxon>
        <taxon>Agromyces</taxon>
    </lineage>
</organism>
<sequence>MSVATGRLRLMPTCTKTRYRDRNAALLVLAQIQNQDKASRPKQEARVYFCDDCRGLHLTSRKRWR</sequence>
<proteinExistence type="predicted"/>
<dbReference type="EMBL" id="JACCBI010000001">
    <property type="protein sequence ID" value="NYD66378.1"/>
    <property type="molecule type" value="Genomic_DNA"/>
</dbReference>
<protein>
    <submittedName>
        <fullName evidence="1">Uncharacterized protein</fullName>
    </submittedName>
</protein>
<accession>A0A852RZ03</accession>
<evidence type="ECO:0000313" key="1">
    <source>
        <dbReference type="EMBL" id="NYD66378.1"/>
    </source>
</evidence>
<dbReference type="AlphaFoldDB" id="A0A852RZ03"/>
<gene>
    <name evidence="1" type="ORF">BJ972_000897</name>
</gene>
<dbReference type="Proteomes" id="UP000581087">
    <property type="component" value="Unassembled WGS sequence"/>
</dbReference>
<comment type="caution">
    <text evidence="1">The sequence shown here is derived from an EMBL/GenBank/DDBJ whole genome shotgun (WGS) entry which is preliminary data.</text>
</comment>
<evidence type="ECO:0000313" key="2">
    <source>
        <dbReference type="Proteomes" id="UP000581087"/>
    </source>
</evidence>
<name>A0A852RZ03_9MICO</name>